<dbReference type="EMBL" id="JAOPGA020000734">
    <property type="protein sequence ID" value="KAL0481156.1"/>
    <property type="molecule type" value="Genomic_DNA"/>
</dbReference>
<reference evidence="1 2" key="1">
    <citation type="submission" date="2024-03" db="EMBL/GenBank/DDBJ databases">
        <title>The Acrasis kona genome and developmental transcriptomes reveal deep origins of eukaryotic multicellular pathways.</title>
        <authorList>
            <person name="Sheikh S."/>
            <person name="Fu C.-J."/>
            <person name="Brown M.W."/>
            <person name="Baldauf S.L."/>
        </authorList>
    </citation>
    <scope>NUCLEOTIDE SEQUENCE [LARGE SCALE GENOMIC DNA]</scope>
    <source>
        <strain evidence="1 2">ATCC MYA-3509</strain>
    </source>
</reference>
<keyword evidence="2" id="KW-1185">Reference proteome</keyword>
<dbReference type="AlphaFoldDB" id="A0AAW2YW74"/>
<gene>
    <name evidence="1" type="ORF">AKO1_012643</name>
</gene>
<dbReference type="Proteomes" id="UP001431209">
    <property type="component" value="Unassembled WGS sequence"/>
</dbReference>
<protein>
    <submittedName>
        <fullName evidence="1">Uncharacterized protein</fullName>
    </submittedName>
</protein>
<sequence length="65" mass="7202">MKTKTVLVIESPAASCEQHIEIYSPNGSIFEDVFHRSSDSPSAEQIQTGKYATSMMQQLSNDISH</sequence>
<evidence type="ECO:0000313" key="1">
    <source>
        <dbReference type="EMBL" id="KAL0481156.1"/>
    </source>
</evidence>
<name>A0AAW2YW74_9EUKA</name>
<organism evidence="1 2">
    <name type="scientific">Acrasis kona</name>
    <dbReference type="NCBI Taxonomy" id="1008807"/>
    <lineage>
        <taxon>Eukaryota</taxon>
        <taxon>Discoba</taxon>
        <taxon>Heterolobosea</taxon>
        <taxon>Tetramitia</taxon>
        <taxon>Eutetramitia</taxon>
        <taxon>Acrasidae</taxon>
        <taxon>Acrasis</taxon>
    </lineage>
</organism>
<accession>A0AAW2YW74</accession>
<comment type="caution">
    <text evidence="1">The sequence shown here is derived from an EMBL/GenBank/DDBJ whole genome shotgun (WGS) entry which is preliminary data.</text>
</comment>
<evidence type="ECO:0000313" key="2">
    <source>
        <dbReference type="Proteomes" id="UP001431209"/>
    </source>
</evidence>
<proteinExistence type="predicted"/>